<proteinExistence type="predicted"/>
<dbReference type="Pfam" id="PF08695">
    <property type="entry name" value="Coa1"/>
    <property type="match status" value="1"/>
</dbReference>
<gene>
    <name evidence="2" type="ORF">JQ615_04115</name>
</gene>
<accession>A0ABS5FCQ7</accession>
<evidence type="ECO:0000313" key="3">
    <source>
        <dbReference type="Proteomes" id="UP001315278"/>
    </source>
</evidence>
<evidence type="ECO:0008006" key="4">
    <source>
        <dbReference type="Google" id="ProtNLM"/>
    </source>
</evidence>
<keyword evidence="3" id="KW-1185">Reference proteome</keyword>
<evidence type="ECO:0000256" key="1">
    <source>
        <dbReference type="SAM" id="Phobius"/>
    </source>
</evidence>
<organism evidence="2 3">
    <name type="scientific">Bradyrhizobium jicamae</name>
    <dbReference type="NCBI Taxonomy" id="280332"/>
    <lineage>
        <taxon>Bacteria</taxon>
        <taxon>Pseudomonadati</taxon>
        <taxon>Pseudomonadota</taxon>
        <taxon>Alphaproteobacteria</taxon>
        <taxon>Hyphomicrobiales</taxon>
        <taxon>Nitrobacteraceae</taxon>
        <taxon>Bradyrhizobium</taxon>
    </lineage>
</organism>
<protein>
    <recommendedName>
        <fullName evidence="4">Cytochrome oxidase complex assembly protein 1</fullName>
    </recommendedName>
</protein>
<dbReference type="InterPro" id="IPR014807">
    <property type="entry name" value="Coa1"/>
</dbReference>
<sequence length="232" mass="25655">MIEQRVPLDPRVLPPEIDRWNWGAFLLNWIWGVGNNTFIALLMLIPFFGLVMPFVLGAKGSRWAWRNGRWDSIEHFKRVQRLWAIWGAVIWCGAIVLFGSVFGGTFYLLKNSEAYRLGTTTLQASMEAAGALGVPISTGFPSGSISTDGAGGRASLAFSASGTKATGQVFLEAIKKHGAWSLTKLTLRVDGSDRVIDLLTQSSAGIRCTWRCHGPNREWAWITEVRSYHLLG</sequence>
<keyword evidence="1" id="KW-0472">Membrane</keyword>
<dbReference type="EMBL" id="JAFCJH010000003">
    <property type="protein sequence ID" value="MBR0794572.1"/>
    <property type="molecule type" value="Genomic_DNA"/>
</dbReference>
<feature type="transmembrane region" description="Helical" evidence="1">
    <location>
        <begin position="38"/>
        <end position="61"/>
    </location>
</feature>
<comment type="caution">
    <text evidence="2">The sequence shown here is derived from an EMBL/GenBank/DDBJ whole genome shotgun (WGS) entry which is preliminary data.</text>
</comment>
<feature type="transmembrane region" description="Helical" evidence="1">
    <location>
        <begin position="82"/>
        <end position="109"/>
    </location>
</feature>
<keyword evidence="1" id="KW-1133">Transmembrane helix</keyword>
<name>A0ABS5FCQ7_9BRAD</name>
<reference evidence="3" key="1">
    <citation type="journal article" date="2021" name="ISME J.">
        <title>Evolutionary origin and ecological implication of a unique nif island in free-living Bradyrhizobium lineages.</title>
        <authorList>
            <person name="Tao J."/>
        </authorList>
    </citation>
    <scope>NUCLEOTIDE SEQUENCE [LARGE SCALE GENOMIC DNA]</scope>
    <source>
        <strain evidence="3">SZCCT0434</strain>
    </source>
</reference>
<dbReference type="Proteomes" id="UP001315278">
    <property type="component" value="Unassembled WGS sequence"/>
</dbReference>
<evidence type="ECO:0000313" key="2">
    <source>
        <dbReference type="EMBL" id="MBR0794572.1"/>
    </source>
</evidence>
<dbReference type="RefSeq" id="WP_212393658.1">
    <property type="nucleotide sequence ID" value="NZ_JAFCJH010000003.1"/>
</dbReference>
<keyword evidence="1" id="KW-0812">Transmembrane</keyword>